<dbReference type="Pfam" id="PF02518">
    <property type="entry name" value="HATPase_c"/>
    <property type="match status" value="1"/>
</dbReference>
<evidence type="ECO:0000256" key="9">
    <source>
        <dbReference type="SAM" id="Phobius"/>
    </source>
</evidence>
<sequence>MPRLPLLRRISPGAWIAVTRCVAGLFALVLFTAMNVFFYLSPDRFLRWGLWAGAGVAVVMALPIGVARRRPLPVLGLMLADSIAVMVLRERTWPLFPAMDVLICYIAATRSRRTGIAAAGTVLAVWAGAFMGNWVTVRRGNEMVSDLLSEVSGAALTVVIAWMIGNSIRQRRDYREALHAEAAARAVVAERLRIARELHDMVAHSIGVIAIQAGAAGLVIDTQPAGARKALSAIETTSRETLAGLRRMLGALHQAEADPAKAAPAAGLEAVDRLAATTADAGVRVEVHWLGQRRPLPPEIDLVAFRIIQESVTNTVRHSGTHHCQVSVEYRDEELAIEVVDDGRGPVRADAAAGAGYGISGMRERVALLNGRFSAGSRPEGGFRVAARLPT</sequence>
<dbReference type="Gene3D" id="3.30.565.10">
    <property type="entry name" value="Histidine kinase-like ATPase, C-terminal domain"/>
    <property type="match status" value="1"/>
</dbReference>
<keyword evidence="3" id="KW-0597">Phosphoprotein</keyword>
<keyword evidence="4" id="KW-0808">Transferase</keyword>
<evidence type="ECO:0000256" key="2">
    <source>
        <dbReference type="ARBA" id="ARBA00012438"/>
    </source>
</evidence>
<dbReference type="PROSITE" id="PS50109">
    <property type="entry name" value="HIS_KIN"/>
    <property type="match status" value="1"/>
</dbReference>
<name>A0A561EI16_9ACTN</name>
<dbReference type="GO" id="GO:0046983">
    <property type="term" value="F:protein dimerization activity"/>
    <property type="evidence" value="ECO:0007669"/>
    <property type="project" value="InterPro"/>
</dbReference>
<dbReference type="InterPro" id="IPR005467">
    <property type="entry name" value="His_kinase_dom"/>
</dbReference>
<dbReference type="EC" id="2.7.13.3" evidence="2"/>
<keyword evidence="6 11" id="KW-0418">Kinase</keyword>
<gene>
    <name evidence="11" type="ORF">FB465_0114</name>
</gene>
<dbReference type="InterPro" id="IPR003594">
    <property type="entry name" value="HATPase_dom"/>
</dbReference>
<dbReference type="PANTHER" id="PTHR24421">
    <property type="entry name" value="NITRATE/NITRITE SENSOR PROTEIN NARX-RELATED"/>
    <property type="match status" value="1"/>
</dbReference>
<feature type="transmembrane region" description="Helical" evidence="9">
    <location>
        <begin position="116"/>
        <end position="135"/>
    </location>
</feature>
<keyword evidence="8" id="KW-0902">Two-component regulatory system</keyword>
<comment type="caution">
    <text evidence="11">The sequence shown here is derived from an EMBL/GenBank/DDBJ whole genome shotgun (WGS) entry which is preliminary data.</text>
</comment>
<dbReference type="InterPro" id="IPR036890">
    <property type="entry name" value="HATPase_C_sf"/>
</dbReference>
<keyword evidence="5" id="KW-0547">Nucleotide-binding</keyword>
<dbReference type="PANTHER" id="PTHR24421:SF10">
    <property type="entry name" value="NITRATE_NITRITE SENSOR PROTEIN NARQ"/>
    <property type="match status" value="1"/>
</dbReference>
<dbReference type="GO" id="GO:0016020">
    <property type="term" value="C:membrane"/>
    <property type="evidence" value="ECO:0007669"/>
    <property type="project" value="InterPro"/>
</dbReference>
<comment type="catalytic activity">
    <reaction evidence="1">
        <text>ATP + protein L-histidine = ADP + protein N-phospho-L-histidine.</text>
        <dbReference type="EC" id="2.7.13.3"/>
    </reaction>
</comment>
<evidence type="ECO:0000256" key="6">
    <source>
        <dbReference type="ARBA" id="ARBA00022777"/>
    </source>
</evidence>
<organism evidence="11 12">
    <name type="scientific">Kitasatospora atroaurantiaca</name>
    <dbReference type="NCBI Taxonomy" id="285545"/>
    <lineage>
        <taxon>Bacteria</taxon>
        <taxon>Bacillati</taxon>
        <taxon>Actinomycetota</taxon>
        <taxon>Actinomycetes</taxon>
        <taxon>Kitasatosporales</taxon>
        <taxon>Streptomycetaceae</taxon>
        <taxon>Kitasatospora</taxon>
    </lineage>
</organism>
<evidence type="ECO:0000259" key="10">
    <source>
        <dbReference type="PROSITE" id="PS50109"/>
    </source>
</evidence>
<evidence type="ECO:0000256" key="8">
    <source>
        <dbReference type="ARBA" id="ARBA00023012"/>
    </source>
</evidence>
<evidence type="ECO:0000256" key="3">
    <source>
        <dbReference type="ARBA" id="ARBA00022553"/>
    </source>
</evidence>
<dbReference type="GO" id="GO:0000155">
    <property type="term" value="F:phosphorelay sensor kinase activity"/>
    <property type="evidence" value="ECO:0007669"/>
    <property type="project" value="InterPro"/>
</dbReference>
<dbReference type="GO" id="GO:0005524">
    <property type="term" value="F:ATP binding"/>
    <property type="evidence" value="ECO:0007669"/>
    <property type="project" value="UniProtKB-KW"/>
</dbReference>
<evidence type="ECO:0000256" key="4">
    <source>
        <dbReference type="ARBA" id="ARBA00022679"/>
    </source>
</evidence>
<evidence type="ECO:0000313" key="11">
    <source>
        <dbReference type="EMBL" id="TWE15232.1"/>
    </source>
</evidence>
<feature type="transmembrane region" description="Helical" evidence="9">
    <location>
        <begin position="147"/>
        <end position="165"/>
    </location>
</feature>
<protein>
    <recommendedName>
        <fullName evidence="2">histidine kinase</fullName>
        <ecNumber evidence="2">2.7.13.3</ecNumber>
    </recommendedName>
</protein>
<keyword evidence="12" id="KW-1185">Reference proteome</keyword>
<evidence type="ECO:0000256" key="1">
    <source>
        <dbReference type="ARBA" id="ARBA00000085"/>
    </source>
</evidence>
<keyword evidence="9" id="KW-0812">Transmembrane</keyword>
<dbReference type="OrthoDB" id="227596at2"/>
<evidence type="ECO:0000313" key="12">
    <source>
        <dbReference type="Proteomes" id="UP000318416"/>
    </source>
</evidence>
<dbReference type="SUPFAM" id="SSF55874">
    <property type="entry name" value="ATPase domain of HSP90 chaperone/DNA topoisomerase II/histidine kinase"/>
    <property type="match status" value="1"/>
</dbReference>
<keyword evidence="9" id="KW-1133">Transmembrane helix</keyword>
<dbReference type="EMBL" id="VIVR01000001">
    <property type="protein sequence ID" value="TWE15232.1"/>
    <property type="molecule type" value="Genomic_DNA"/>
</dbReference>
<dbReference type="Proteomes" id="UP000318416">
    <property type="component" value="Unassembled WGS sequence"/>
</dbReference>
<dbReference type="Gene3D" id="1.20.5.1930">
    <property type="match status" value="1"/>
</dbReference>
<evidence type="ECO:0000256" key="7">
    <source>
        <dbReference type="ARBA" id="ARBA00022840"/>
    </source>
</evidence>
<keyword evidence="7" id="KW-0067">ATP-binding</keyword>
<reference evidence="11 12" key="1">
    <citation type="submission" date="2019-06" db="EMBL/GenBank/DDBJ databases">
        <title>Sequencing the genomes of 1000 actinobacteria strains.</title>
        <authorList>
            <person name="Klenk H.-P."/>
        </authorList>
    </citation>
    <scope>NUCLEOTIDE SEQUENCE [LARGE SCALE GENOMIC DNA]</scope>
    <source>
        <strain evidence="11 12">DSM 41649</strain>
    </source>
</reference>
<feature type="transmembrane region" description="Helical" evidence="9">
    <location>
        <begin position="12"/>
        <end position="39"/>
    </location>
</feature>
<feature type="transmembrane region" description="Helical" evidence="9">
    <location>
        <begin position="45"/>
        <end position="64"/>
    </location>
</feature>
<feature type="domain" description="Histidine kinase" evidence="10">
    <location>
        <begin position="306"/>
        <end position="391"/>
    </location>
</feature>
<proteinExistence type="predicted"/>
<keyword evidence="9" id="KW-0472">Membrane</keyword>
<dbReference type="Pfam" id="PF07730">
    <property type="entry name" value="HisKA_3"/>
    <property type="match status" value="1"/>
</dbReference>
<evidence type="ECO:0000256" key="5">
    <source>
        <dbReference type="ARBA" id="ARBA00022741"/>
    </source>
</evidence>
<dbReference type="InterPro" id="IPR050482">
    <property type="entry name" value="Sensor_HK_TwoCompSys"/>
</dbReference>
<dbReference type="SMART" id="SM00387">
    <property type="entry name" value="HATPase_c"/>
    <property type="match status" value="1"/>
</dbReference>
<dbReference type="InterPro" id="IPR011712">
    <property type="entry name" value="Sig_transdc_His_kin_sub3_dim/P"/>
</dbReference>
<dbReference type="AlphaFoldDB" id="A0A561EI16"/>
<dbReference type="CDD" id="cd16917">
    <property type="entry name" value="HATPase_UhpB-NarQ-NarX-like"/>
    <property type="match status" value="1"/>
</dbReference>
<accession>A0A561EI16</accession>